<dbReference type="KEGG" id="marh:Mia14_0475"/>
<dbReference type="NCBIfam" id="NF033788">
    <property type="entry name" value="HTH_metalloreg"/>
    <property type="match status" value="1"/>
</dbReference>
<dbReference type="Gene3D" id="1.10.10.10">
    <property type="entry name" value="Winged helix-like DNA-binding domain superfamily/Winged helix DNA-binding domain"/>
    <property type="match status" value="1"/>
</dbReference>
<dbReference type="InterPro" id="IPR001845">
    <property type="entry name" value="HTH_ArsR_DNA-bd_dom"/>
</dbReference>
<dbReference type="EMBL" id="CP019964">
    <property type="protein sequence ID" value="ASI13791.1"/>
    <property type="molecule type" value="Genomic_DNA"/>
</dbReference>
<dbReference type="CDD" id="cd00090">
    <property type="entry name" value="HTH_ARSR"/>
    <property type="match status" value="1"/>
</dbReference>
<dbReference type="InterPro" id="IPR036388">
    <property type="entry name" value="WH-like_DNA-bd_sf"/>
</dbReference>
<dbReference type="InterPro" id="IPR036390">
    <property type="entry name" value="WH_DNA-bd_sf"/>
</dbReference>
<organism evidence="5 6">
    <name type="scientific">Candidatus Mancarchaeum acidiphilum</name>
    <dbReference type="NCBI Taxonomy" id="1920749"/>
    <lineage>
        <taxon>Archaea</taxon>
        <taxon>Candidatus Micrarchaeota</taxon>
        <taxon>Candidatus Mancarchaeum</taxon>
    </lineage>
</organism>
<keyword evidence="6" id="KW-1185">Reference proteome</keyword>
<evidence type="ECO:0000259" key="4">
    <source>
        <dbReference type="PROSITE" id="PS50987"/>
    </source>
</evidence>
<dbReference type="Proteomes" id="UP000197679">
    <property type="component" value="Chromosome"/>
</dbReference>
<dbReference type="OrthoDB" id="57427at2157"/>
<keyword evidence="2" id="KW-0238">DNA-binding</keyword>
<dbReference type="PROSITE" id="PS50987">
    <property type="entry name" value="HTH_ARSR_2"/>
    <property type="match status" value="1"/>
</dbReference>
<proteinExistence type="predicted"/>
<dbReference type="SUPFAM" id="SSF46785">
    <property type="entry name" value="Winged helix' DNA-binding domain"/>
    <property type="match status" value="1"/>
</dbReference>
<evidence type="ECO:0000313" key="6">
    <source>
        <dbReference type="Proteomes" id="UP000197679"/>
    </source>
</evidence>
<keyword evidence="3" id="KW-0804">Transcription</keyword>
<keyword evidence="1" id="KW-0805">Transcription regulation</keyword>
<evidence type="ECO:0000313" key="5">
    <source>
        <dbReference type="EMBL" id="ASI13791.1"/>
    </source>
</evidence>
<evidence type="ECO:0000256" key="2">
    <source>
        <dbReference type="ARBA" id="ARBA00023125"/>
    </source>
</evidence>
<reference evidence="5 6" key="1">
    <citation type="journal article" date="2017" name="Nat. Commun.">
        <title>'ARMAN' archaea depend on association with euryarchaeal host in culture and in situ.</title>
        <authorList>
            <person name="Golyshina O."/>
            <person name="Toshchakov S."/>
            <person name="Makarova K."/>
            <person name="Gavrilov S."/>
            <person name="Korzhenkov A."/>
            <person name="La Cono V."/>
            <person name="Arcadi E."/>
            <person name="Nechitaylo T."/>
            <person name="Ferrer M."/>
            <person name="Kublanov I."/>
            <person name="Wolf Y."/>
            <person name="Yakimov M."/>
            <person name="Golyshin P."/>
            <person name="Slesarev A."/>
            <person name="Kozyavkin S."/>
        </authorList>
    </citation>
    <scope>NUCLEOTIDE SEQUENCE [LARGE SCALE GENOMIC DNA]</scope>
    <source>
        <strain evidence="5 6">Mia14</strain>
    </source>
</reference>
<accession>A0A218NMW1</accession>
<dbReference type="SMART" id="SM00418">
    <property type="entry name" value="HTH_ARSR"/>
    <property type="match status" value="1"/>
</dbReference>
<evidence type="ECO:0000256" key="1">
    <source>
        <dbReference type="ARBA" id="ARBA00023015"/>
    </source>
</evidence>
<dbReference type="GO" id="GO:0003677">
    <property type="term" value="F:DNA binding"/>
    <property type="evidence" value="ECO:0007669"/>
    <property type="project" value="UniProtKB-KW"/>
</dbReference>
<sequence>MSYNKLDDQSISLFFGAIANPKRFRILVTLNERGPMCVSQLEELLGIEQSDLSHNLQCLLNCRFVNREQRGKEKVYSLNEDMKVLVDSINSHIEAYDRYIKSCEIVNDKNLVKGVDNGKLSNLA</sequence>
<dbReference type="AlphaFoldDB" id="A0A218NMW1"/>
<name>A0A218NMW1_9ARCH</name>
<dbReference type="Pfam" id="PF01022">
    <property type="entry name" value="HTH_5"/>
    <property type="match status" value="1"/>
</dbReference>
<dbReference type="PANTHER" id="PTHR43132">
    <property type="entry name" value="ARSENICAL RESISTANCE OPERON REPRESSOR ARSR-RELATED"/>
    <property type="match status" value="1"/>
</dbReference>
<evidence type="ECO:0000256" key="3">
    <source>
        <dbReference type="ARBA" id="ARBA00023163"/>
    </source>
</evidence>
<dbReference type="InterPro" id="IPR011991">
    <property type="entry name" value="ArsR-like_HTH"/>
</dbReference>
<dbReference type="GO" id="GO:0003700">
    <property type="term" value="F:DNA-binding transcription factor activity"/>
    <property type="evidence" value="ECO:0007669"/>
    <property type="project" value="InterPro"/>
</dbReference>
<dbReference type="GeneID" id="33314030"/>
<dbReference type="PANTHER" id="PTHR43132:SF6">
    <property type="entry name" value="HTH-TYPE TRANSCRIPTIONAL REPRESSOR CZRA"/>
    <property type="match status" value="1"/>
</dbReference>
<dbReference type="RefSeq" id="WP_157891436.1">
    <property type="nucleotide sequence ID" value="NZ_CP019964.1"/>
</dbReference>
<protein>
    <submittedName>
        <fullName evidence="5">ArsR family transcriptional regulator</fullName>
    </submittedName>
</protein>
<gene>
    <name evidence="5" type="ORF">Mia14_0475</name>
</gene>
<feature type="domain" description="HTH arsR-type" evidence="4">
    <location>
        <begin position="3"/>
        <end position="97"/>
    </location>
</feature>
<dbReference type="InterPro" id="IPR051011">
    <property type="entry name" value="Metal_resp_trans_reg"/>
</dbReference>
<dbReference type="PRINTS" id="PR00778">
    <property type="entry name" value="HTHARSR"/>
</dbReference>